<accession>A0A1Y4SR81</accession>
<comment type="caution">
    <text evidence="1">The sequence shown here is derived from an EMBL/GenBank/DDBJ whole genome shotgun (WGS) entry which is preliminary data.</text>
</comment>
<organism evidence="1 2">
    <name type="scientific">Massilimicrobiota timonensis</name>
    <dbReference type="NCBI Taxonomy" id="1776392"/>
    <lineage>
        <taxon>Bacteria</taxon>
        <taxon>Bacillati</taxon>
        <taxon>Bacillota</taxon>
        <taxon>Erysipelotrichia</taxon>
        <taxon>Erysipelotrichales</taxon>
        <taxon>Erysipelotrichaceae</taxon>
        <taxon>Massilimicrobiota</taxon>
    </lineage>
</organism>
<dbReference type="RefSeq" id="WP_087360311.1">
    <property type="nucleotide sequence ID" value="NZ_NFLJ01000059.1"/>
</dbReference>
<evidence type="ECO:0000313" key="1">
    <source>
        <dbReference type="EMBL" id="OUQ31333.1"/>
    </source>
</evidence>
<keyword evidence="2" id="KW-1185">Reference proteome</keyword>
<protein>
    <submittedName>
        <fullName evidence="1">Uncharacterized protein</fullName>
    </submittedName>
</protein>
<dbReference type="AlphaFoldDB" id="A0A1Y4SR81"/>
<sequence length="153" mass="17579">MGLFGKKKKDKIIVGGFLVSGLPEKENSDLMLELYNDHIHIKSFRDFKNEYKISLDKVTDVKFYTEEQIQKIIEQSTPGIIIGAATFGVIGAMIGGRVKTKEKKTTLDFLLIKFDNKEFCMRITYYPSVKKFINKIHELKPSLSLENKEIVEL</sequence>
<proteinExistence type="predicted"/>
<dbReference type="EMBL" id="NFLJ01000059">
    <property type="protein sequence ID" value="OUQ31333.1"/>
    <property type="molecule type" value="Genomic_DNA"/>
</dbReference>
<dbReference type="Proteomes" id="UP000195305">
    <property type="component" value="Unassembled WGS sequence"/>
</dbReference>
<dbReference type="OrthoDB" id="2973050at2"/>
<evidence type="ECO:0000313" key="2">
    <source>
        <dbReference type="Proteomes" id="UP000195305"/>
    </source>
</evidence>
<reference evidence="1 2" key="1">
    <citation type="journal article" date="2018" name="BMC Genomics">
        <title>Whole genome sequencing and function prediction of 133 gut anaerobes isolated from chicken caecum in pure cultures.</title>
        <authorList>
            <person name="Medvecky M."/>
            <person name="Cejkova D."/>
            <person name="Polansky O."/>
            <person name="Karasova D."/>
            <person name="Kubasova T."/>
            <person name="Cizek A."/>
            <person name="Rychlik I."/>
        </authorList>
    </citation>
    <scope>NUCLEOTIDE SEQUENCE [LARGE SCALE GENOMIC DNA]</scope>
    <source>
        <strain evidence="1 2">An13</strain>
    </source>
</reference>
<name>A0A1Y4SR81_9FIRM</name>
<gene>
    <name evidence="1" type="ORF">B5E75_13545</name>
</gene>